<evidence type="ECO:0000256" key="4">
    <source>
        <dbReference type="SAM" id="Coils"/>
    </source>
</evidence>
<feature type="compositionally biased region" description="Polar residues" evidence="5">
    <location>
        <begin position="869"/>
        <end position="878"/>
    </location>
</feature>
<keyword evidence="4" id="KW-0175">Coiled coil</keyword>
<dbReference type="Pfam" id="PF00004">
    <property type="entry name" value="AAA"/>
    <property type="match status" value="3"/>
</dbReference>
<dbReference type="EMBL" id="JARIHO010000001">
    <property type="protein sequence ID" value="KAJ7368606.1"/>
    <property type="molecule type" value="Genomic_DNA"/>
</dbReference>
<dbReference type="InterPro" id="IPR003959">
    <property type="entry name" value="ATPase_AAA_core"/>
</dbReference>
<feature type="domain" description="AAA+ ATPase" evidence="6">
    <location>
        <begin position="1614"/>
        <end position="1870"/>
    </location>
</feature>
<dbReference type="CDD" id="cd17936">
    <property type="entry name" value="EEXXEc_NFX1"/>
    <property type="match status" value="1"/>
</dbReference>
<feature type="domain" description="AAA+ ATPase" evidence="6">
    <location>
        <begin position="478"/>
        <end position="781"/>
    </location>
</feature>
<feature type="region of interest" description="Disordered" evidence="5">
    <location>
        <begin position="1236"/>
        <end position="1281"/>
    </location>
</feature>
<feature type="region of interest" description="Disordered" evidence="5">
    <location>
        <begin position="2185"/>
        <end position="2210"/>
    </location>
</feature>
<feature type="region of interest" description="Disordered" evidence="5">
    <location>
        <begin position="862"/>
        <end position="883"/>
    </location>
</feature>
<feature type="domain" description="AAA+ ATPase" evidence="6">
    <location>
        <begin position="1335"/>
        <end position="1471"/>
    </location>
</feature>
<dbReference type="Pfam" id="PF17866">
    <property type="entry name" value="AAA_lid_6"/>
    <property type="match status" value="2"/>
</dbReference>
<dbReference type="Gene3D" id="3.40.50.300">
    <property type="entry name" value="P-loop containing nucleotide triphosphate hydrolases"/>
    <property type="match status" value="5"/>
</dbReference>
<sequence>MDDDIRATKLNKLFNEILHGTPLTKHNFSRFLEAVRNQSDHAACVNKIIGSPTGLGSIQAAMRFDLSDKFLNGHGTDTLAYLQAPELEAIGGGSFLTQTIQKIVDPPIFWDAFTDAFKSGRLIEGGARSFAWLLLQLSRLPGSDADPYIELASTRSLLDALTESPDQQTRFFGHKIKHIVDTCKTVVSGDSDIQPGGRHDNDFADFRKISILPTADEVASPEAPFLRRHDSSQTPLEPALAVSQCLDDQFRLLREDMLYEMKDELQIAFGKKKGHHRGLVVEGFTLLDEIHHGTDERACRWGITLKAEHDLWFFRKVTNRKKYLEDNRNLLKHQAYTCLIVDNEVVAFPTIHRDEARLAEKSPVIILQFEGEASTTNALLKLRKRNRPLIKLIQIDTAIFSYEPILAALQEMRGMPLSNELLCWSPTSVVEPPSSRLPIRIVEALRSNARQDLSTLLQTPKSILLDESQALSLLAGLTQRVSLVQGPPGTGKSFIGALLAKVLHDENLRILVVCYTNHALDQFLEDILDIGVPSHGIVRLGGKSTARTEPLSLYKQKGGTRLGRGDWQTIDGLKAESRRLIIRLKNIWAKYVKWGPDLWTHIEFEDPDFFEALSLPPSANGLTQVGKKGKKVNHNYLLDRWVKGDDAGMFKTHSDIQAAVDIWQMDRASRKAKVEEWRTACRKDQADEITRIGKTYNECQKELDRIFNQAQVSILQSKRIIGCTTTAAAKYTKDIQAASPQVLIVEEAGEILESHVITALGRDTRQMILIGDHKQLRPKVNNYLLTVEKGEGYDLNRSLFERLVLEGYPHEVLSQQHRMRPEISALVRSLTYPDLVDAPSTMNRPNLRGVRGNIVFIDHDKPEDENSRIKNQSEVGSKSSKRNTHEAKMVLKIVKYLGQQGYGTDKLVVLTPYLGQLQELQAVLKEENDPVLNDLDSYDLVSAGLLPQASAQISKPKLRLATIDNYQGEESDIVISCLTRSNSSHDIGFMFSPERLNVLLSRPRNAFIMIGNSDTFLNSRKGKELWTKYFGLLRSGGHVHDGLPVKCERHPDRIAVLKSPTDFENECPDGGCKEPCGTILNCDLHRCPSKCHQLSDHSKMDCMHIMQSKCQNGHQQSWKCYVRAPPTCSKCEREAKLAEEKRQKEFALQQKRDAAQLAYAQKLAAIDAQIAEKKREEQERREEAQRSLVIEQKEKDLEDIKARVARGATRTAELPNLSSGTTPQALSVAHPLPTSLAQSSVRSPAVTTSPSEGELGSGQTPVENPQPHSHSETLEIPASPARDEWQRQKDLEGADNEAIDAIMSMIGLEEVKRQVLDIKAKIDTATRQGVSLKDERFNITFLGNPGTGKTTVARHYAKFLASVGILPGDEFVETTGSRMSNDGVDKVKKMLEGVLSAGGGTIFVDEAYQLTAPKNFQGPQVLDFLLAEMENNVGTAVFIFAGYEKEMETFFEHNPGLTSRVPYQLKFADYGDPQLLGMLDQQIRKTYSEKMQVEGGIGGLYARIAVRRLGRGRGRPGFGNARALKNMFDTIKTRQAARITRERKEGLRPDDFLLTGEDFIGPDPSKASQKSEAWAKLQKLTGLNAVKDSVRSILSLIQTNYHRELLEKEPIQMSFNHCFIGNPGTGKTTVAKLYGQILADLFLISKGEVVVKNPADFIGSALGVSESNTKAILANTVGKVLVIDEAYMLYNGSGGAGSQTDPYKTAVIDTIVAEIQSVPGEDRCVLMLGYEAEMVEMFQNVNPGLSRRFDIESAFRFEDFTDPELREILEFKLKAQHLDATDAAKDVAIENLSRARIRPNFGNAGEVENLLGLAKKRHQARPHPKTTLDVVFEPQHFDPDFDRSIHASTNLAKLFADVVGCDDIVQKLGEYQSLSNNAKTHGKDVRNLIPTNWVFKGPPGTGKTTVARKMGQVYFDMGFLSSLKVEECSASDLVGQYVGQTGPKTMKLFEKALGRVLFIDEAYRLGEGPFAKEAIDEVVGILTQPRFQSKIVVILAGYDDEMNDLLAVNTGLSSRFPEELIFRNMSAEQCMLVLRRELEKENVQLDGSKDTVILDLIEKMSHLRSWGNAREMKTISKKMIGIALSTTQAGDKQLRLNPEDAIDCVKTVLEGLKNRSVTQGVPPSTPSLVQQLSSLAPSAPISSFSTQSTTTSLPEPQLDAAETDNADRDAGVSDAVWQQLQADMARADGEKKRREDAIQKAERSLREAAAREEERIAEAQRLEAQARDQAEQDEAKRRLEKIRLEECLAREERERWARELEAQRKAADLERKKEAKAQAALRSMGVCVAGFRWIKQSGGYRCAGGSHFVSDAQLGM</sequence>
<dbReference type="GO" id="GO:0005524">
    <property type="term" value="F:ATP binding"/>
    <property type="evidence" value="ECO:0007669"/>
    <property type="project" value="UniProtKB-KW"/>
</dbReference>
<keyword evidence="7" id="KW-0378">Hydrolase</keyword>
<evidence type="ECO:0000256" key="3">
    <source>
        <dbReference type="ARBA" id="ARBA00022840"/>
    </source>
</evidence>
<dbReference type="Proteomes" id="UP001218218">
    <property type="component" value="Unassembled WGS sequence"/>
</dbReference>
<dbReference type="Gene3D" id="1.10.8.60">
    <property type="match status" value="2"/>
</dbReference>
<evidence type="ECO:0000259" key="6">
    <source>
        <dbReference type="SMART" id="SM00382"/>
    </source>
</evidence>
<keyword evidence="2" id="KW-0547">Nucleotide-binding</keyword>
<dbReference type="PRINTS" id="PR00819">
    <property type="entry name" value="CBXCFQXSUPER"/>
</dbReference>
<feature type="domain" description="AAA+ ATPase" evidence="6">
    <location>
        <begin position="1889"/>
        <end position="2026"/>
    </location>
</feature>
<dbReference type="FunFam" id="3.40.50.300:FF:001660">
    <property type="entry name" value="NF-X1 finger and helicase protein, putative"/>
    <property type="match status" value="1"/>
</dbReference>
<evidence type="ECO:0000256" key="2">
    <source>
        <dbReference type="ARBA" id="ARBA00022741"/>
    </source>
</evidence>
<dbReference type="InterPro" id="IPR041679">
    <property type="entry name" value="DNA2/NAM7-like_C"/>
</dbReference>
<keyword evidence="3" id="KW-0067">ATP-binding</keyword>
<accession>A0AAD7F6Z7</accession>
<evidence type="ECO:0000313" key="8">
    <source>
        <dbReference type="Proteomes" id="UP001218218"/>
    </source>
</evidence>
<dbReference type="InterPro" id="IPR041677">
    <property type="entry name" value="DNA2/NAM7_AAA_11"/>
</dbReference>
<evidence type="ECO:0000313" key="7">
    <source>
        <dbReference type="EMBL" id="KAJ7368606.1"/>
    </source>
</evidence>
<evidence type="ECO:0000256" key="5">
    <source>
        <dbReference type="SAM" id="MobiDB-lite"/>
    </source>
</evidence>
<dbReference type="InterPro" id="IPR050773">
    <property type="entry name" value="CbxX/CfxQ_RuBisCO_ESX"/>
</dbReference>
<feature type="coiled-coil region" evidence="4">
    <location>
        <begin position="1137"/>
        <end position="1194"/>
    </location>
</feature>
<dbReference type="GO" id="GO:0016887">
    <property type="term" value="F:ATP hydrolysis activity"/>
    <property type="evidence" value="ECO:0007669"/>
    <property type="project" value="InterPro"/>
</dbReference>
<dbReference type="InterPro" id="IPR027417">
    <property type="entry name" value="P-loop_NTPase"/>
</dbReference>
<feature type="compositionally biased region" description="Polar residues" evidence="5">
    <location>
        <begin position="1236"/>
        <end position="1268"/>
    </location>
</feature>
<dbReference type="FunFam" id="1.10.8.60:FF:000160">
    <property type="entry name" value="WGS project CABT00000000 data, contig 2.55"/>
    <property type="match status" value="1"/>
</dbReference>
<dbReference type="Pfam" id="PF13086">
    <property type="entry name" value="AAA_11"/>
    <property type="match status" value="1"/>
</dbReference>
<comment type="similarity">
    <text evidence="1">Belongs to the CbxX/CfxQ family.</text>
</comment>
<keyword evidence="8" id="KW-1185">Reference proteome</keyword>
<dbReference type="CDD" id="cd18808">
    <property type="entry name" value="SF1_C_Upf1"/>
    <property type="match status" value="1"/>
</dbReference>
<dbReference type="PANTHER" id="PTHR43392">
    <property type="entry name" value="AAA-TYPE ATPASE FAMILY PROTEIN / ANKYRIN REPEAT FAMILY PROTEIN"/>
    <property type="match status" value="1"/>
</dbReference>
<proteinExistence type="inferred from homology"/>
<protein>
    <submittedName>
        <fullName evidence="7">P-loop containing nucleoside triphosphate hydrolase protein</fullName>
    </submittedName>
</protein>
<name>A0AAD7F6Z7_9AGAR</name>
<dbReference type="SUPFAM" id="SSF52540">
    <property type="entry name" value="P-loop containing nucleoside triphosphate hydrolases"/>
    <property type="match status" value="4"/>
</dbReference>
<organism evidence="7 8">
    <name type="scientific">Mycena albidolilacea</name>
    <dbReference type="NCBI Taxonomy" id="1033008"/>
    <lineage>
        <taxon>Eukaryota</taxon>
        <taxon>Fungi</taxon>
        <taxon>Dikarya</taxon>
        <taxon>Basidiomycota</taxon>
        <taxon>Agaricomycotina</taxon>
        <taxon>Agaricomycetes</taxon>
        <taxon>Agaricomycetidae</taxon>
        <taxon>Agaricales</taxon>
        <taxon>Marasmiineae</taxon>
        <taxon>Mycenaceae</taxon>
        <taxon>Mycena</taxon>
    </lineage>
</organism>
<dbReference type="InterPro" id="IPR041627">
    <property type="entry name" value="AAA_lid_6"/>
</dbReference>
<dbReference type="PANTHER" id="PTHR43392:SF2">
    <property type="entry name" value="AAA-TYPE ATPASE FAMILY PROTEIN _ ANKYRIN REPEAT FAMILY PROTEIN"/>
    <property type="match status" value="1"/>
</dbReference>
<evidence type="ECO:0000256" key="1">
    <source>
        <dbReference type="ARBA" id="ARBA00010378"/>
    </source>
</evidence>
<dbReference type="InterPro" id="IPR047187">
    <property type="entry name" value="SF1_C_Upf1"/>
</dbReference>
<dbReference type="SMART" id="SM00382">
    <property type="entry name" value="AAA"/>
    <property type="match status" value="4"/>
</dbReference>
<dbReference type="CDD" id="cd00009">
    <property type="entry name" value="AAA"/>
    <property type="match status" value="2"/>
</dbReference>
<dbReference type="GO" id="GO:0004386">
    <property type="term" value="F:helicase activity"/>
    <property type="evidence" value="ECO:0007669"/>
    <property type="project" value="InterPro"/>
</dbReference>
<dbReference type="InterPro" id="IPR003593">
    <property type="entry name" value="AAA+_ATPase"/>
</dbReference>
<dbReference type="CDD" id="cd06008">
    <property type="entry name" value="NF-X1-zinc-finger"/>
    <property type="match status" value="1"/>
</dbReference>
<dbReference type="Pfam" id="PF13087">
    <property type="entry name" value="AAA_12"/>
    <property type="match status" value="1"/>
</dbReference>
<gene>
    <name evidence="7" type="ORF">DFH08DRAFT_1071275</name>
</gene>
<dbReference type="InterPro" id="IPR000641">
    <property type="entry name" value="CbxX/CfxQ"/>
</dbReference>
<comment type="caution">
    <text evidence="7">The sequence shown here is derived from an EMBL/GenBank/DDBJ whole genome shotgun (WGS) entry which is preliminary data.</text>
</comment>
<dbReference type="FunFam" id="3.40.50.300:FF:000216">
    <property type="entry name" value="Type VII secretion ATPase EccA"/>
    <property type="match status" value="3"/>
</dbReference>
<reference evidence="7" key="1">
    <citation type="submission" date="2023-03" db="EMBL/GenBank/DDBJ databases">
        <title>Massive genome expansion in bonnet fungi (Mycena s.s.) driven by repeated elements and novel gene families across ecological guilds.</title>
        <authorList>
            <consortium name="Lawrence Berkeley National Laboratory"/>
            <person name="Harder C.B."/>
            <person name="Miyauchi S."/>
            <person name="Viragh M."/>
            <person name="Kuo A."/>
            <person name="Thoen E."/>
            <person name="Andreopoulos B."/>
            <person name="Lu D."/>
            <person name="Skrede I."/>
            <person name="Drula E."/>
            <person name="Henrissat B."/>
            <person name="Morin E."/>
            <person name="Kohler A."/>
            <person name="Barry K."/>
            <person name="LaButti K."/>
            <person name="Morin E."/>
            <person name="Salamov A."/>
            <person name="Lipzen A."/>
            <person name="Mereny Z."/>
            <person name="Hegedus B."/>
            <person name="Baldrian P."/>
            <person name="Stursova M."/>
            <person name="Weitz H."/>
            <person name="Taylor A."/>
            <person name="Grigoriev I.V."/>
            <person name="Nagy L.G."/>
            <person name="Martin F."/>
            <person name="Kauserud H."/>
        </authorList>
    </citation>
    <scope>NUCLEOTIDE SEQUENCE</scope>
    <source>
        <strain evidence="7">CBHHK002</strain>
    </source>
</reference>